<feature type="binding site" description="axial binding residue" evidence="9">
    <location>
        <position position="232"/>
    </location>
    <ligand>
        <name>heme c</name>
        <dbReference type="ChEBI" id="CHEBI:61717"/>
        <label>2</label>
    </ligand>
    <ligandPart>
        <name>Fe</name>
        <dbReference type="ChEBI" id="CHEBI:18248"/>
    </ligandPart>
</feature>
<keyword evidence="6" id="KW-0560">Oxidoreductase</keyword>
<keyword evidence="13" id="KW-0575">Peroxidase</keyword>
<evidence type="ECO:0000256" key="9">
    <source>
        <dbReference type="PIRSR" id="PIRSR000294-2"/>
    </source>
</evidence>
<dbReference type="EMBL" id="CP133216">
    <property type="protein sequence ID" value="WML84852.1"/>
    <property type="molecule type" value="Genomic_DNA"/>
</dbReference>
<proteinExistence type="predicted"/>
<feature type="binding site" description="covalent" evidence="8">
    <location>
        <position position="81"/>
    </location>
    <ligand>
        <name>heme c</name>
        <dbReference type="ChEBI" id="CHEBI:61717"/>
        <label>1</label>
    </ligand>
</feature>
<evidence type="ECO:0000256" key="1">
    <source>
        <dbReference type="ARBA" id="ARBA00004418"/>
    </source>
</evidence>
<protein>
    <submittedName>
        <fullName evidence="13">Cytochrome c peroxidase</fullName>
    </submittedName>
</protein>
<keyword evidence="14" id="KW-1185">Reference proteome</keyword>
<keyword evidence="5" id="KW-0574">Periplasm</keyword>
<evidence type="ECO:0000256" key="6">
    <source>
        <dbReference type="ARBA" id="ARBA00023002"/>
    </source>
</evidence>
<sequence length="389" mass="42428">MNPHKLTLMTVGGLLTAMLSGVMFAAPEAAKGAADKPAFPPLAPLGAVSDPVDNRMTPEKIALGKQLFWDNRLSGDGSMPCVSCHLPTLGWGDGGQISRGYPGTKHWRNSQTVLNSAFYNKYFWEGGVTSLEGQAPAAAEGAVAGNGDPSVMEMRLRHIPEYVTAFKQVFGSEWPRMNDAYRAIASFERTVISDANKVPFDRHANGDASALGEPQARGMQLFNGKAGCIQCHNGPLASNQKFYALGVPDLKDYQDDNLLQITHRWEIYQKGVPESEYRDGKTDEGYYYVTHNPKDKGKFRVPSLRELKYTGPFMHNGAFKTLPEVVAFYNAGGGKAGNKAELLKPLKLSEDEQKDLAAFLEALSMDEPLVMDAPTLPPYAPLPAVADKE</sequence>
<evidence type="ECO:0000256" key="8">
    <source>
        <dbReference type="PIRSR" id="PIRSR000294-1"/>
    </source>
</evidence>
<dbReference type="InterPro" id="IPR036909">
    <property type="entry name" value="Cyt_c-like_dom_sf"/>
</dbReference>
<evidence type="ECO:0000256" key="3">
    <source>
        <dbReference type="ARBA" id="ARBA00022723"/>
    </source>
</evidence>
<comment type="subcellular location">
    <subcellularLocation>
        <location evidence="1">Periplasm</location>
    </subcellularLocation>
</comment>
<gene>
    <name evidence="12" type="ORF">RCC75_09190</name>
    <name evidence="13" type="ORF">RCG00_00010</name>
</gene>
<evidence type="ECO:0000259" key="11">
    <source>
        <dbReference type="PROSITE" id="PS51007"/>
    </source>
</evidence>
<dbReference type="GO" id="GO:0004130">
    <property type="term" value="F:cytochrome-c peroxidase activity"/>
    <property type="evidence" value="ECO:0007669"/>
    <property type="project" value="TreeGrafter"/>
</dbReference>
<dbReference type="InterPro" id="IPR004852">
    <property type="entry name" value="Di-haem_cyt_c_peroxidsae"/>
</dbReference>
<evidence type="ECO:0000313" key="13">
    <source>
        <dbReference type="EMBL" id="WML84852.1"/>
    </source>
</evidence>
<dbReference type="Proteomes" id="UP001223336">
    <property type="component" value="Unassembled WGS sequence"/>
</dbReference>
<dbReference type="PIRSF" id="PIRSF000294">
    <property type="entry name" value="Cytochrome-c_peroxidase"/>
    <property type="match status" value="1"/>
</dbReference>
<feature type="binding site" description="covalent" evidence="8">
    <location>
        <position position="84"/>
    </location>
    <ligand>
        <name>heme c</name>
        <dbReference type="ChEBI" id="CHEBI:61717"/>
        <label>1</label>
    </ligand>
</feature>
<dbReference type="Proteomes" id="UP001229862">
    <property type="component" value="Plasmid pThsubDNT52_1"/>
</dbReference>
<dbReference type="Gene3D" id="1.10.760.10">
    <property type="entry name" value="Cytochrome c-like domain"/>
    <property type="match status" value="2"/>
</dbReference>
<keyword evidence="3 9" id="KW-0479">Metal-binding</keyword>
<dbReference type="InterPro" id="IPR051395">
    <property type="entry name" value="Cytochrome_c_Peroxidase/MauG"/>
</dbReference>
<keyword evidence="2 8" id="KW-0349">Heme</keyword>
<evidence type="ECO:0000256" key="2">
    <source>
        <dbReference type="ARBA" id="ARBA00022617"/>
    </source>
</evidence>
<evidence type="ECO:0000256" key="5">
    <source>
        <dbReference type="ARBA" id="ARBA00022764"/>
    </source>
</evidence>
<feature type="binding site" description="axial binding residue" evidence="9">
    <location>
        <position position="85"/>
    </location>
    <ligand>
        <name>heme c</name>
        <dbReference type="ChEBI" id="CHEBI:61717"/>
        <label>1</label>
    </ligand>
    <ligandPart>
        <name>Fe</name>
        <dbReference type="ChEBI" id="CHEBI:18248"/>
    </ligandPart>
</feature>
<feature type="domain" description="Cytochrome c" evidence="11">
    <location>
        <begin position="59"/>
        <end position="167"/>
    </location>
</feature>
<dbReference type="PROSITE" id="PS51007">
    <property type="entry name" value="CYTC"/>
    <property type="match status" value="2"/>
</dbReference>
<reference evidence="13 14" key="1">
    <citation type="submission" date="2023-08" db="EMBL/GenBank/DDBJ databases">
        <title>New molecular markers tilS and rpoB for phylogenetic and monitoring studies of the genus Thiothrix biodiversity.</title>
        <authorList>
            <person name="Ravin N.V."/>
            <person name="Smolyakov D."/>
            <person name="Markov N.D."/>
            <person name="Beletsky A.V."/>
            <person name="Mardanov A.V."/>
            <person name="Rudenko T.S."/>
            <person name="Grabovich M.Y."/>
        </authorList>
    </citation>
    <scope>NUCLEOTIDE SEQUENCE</scope>
    <source>
        <strain evidence="13">DNT52</strain>
        <strain evidence="12 14">H33</strain>
        <plasmid evidence="13">pThsubDNT52_1</plasmid>
    </source>
</reference>
<name>A0AA51MI16_9GAMM</name>
<accession>A0AA51MI16</accession>
<dbReference type="PANTHER" id="PTHR30600">
    <property type="entry name" value="CYTOCHROME C PEROXIDASE-RELATED"/>
    <property type="match status" value="1"/>
</dbReference>
<keyword evidence="4 10" id="KW-0732">Signal</keyword>
<dbReference type="Pfam" id="PF03150">
    <property type="entry name" value="CCP_MauG"/>
    <property type="match status" value="1"/>
</dbReference>
<dbReference type="EMBL" id="JAVFKN010000010">
    <property type="protein sequence ID" value="MDQ5768701.1"/>
    <property type="molecule type" value="Genomic_DNA"/>
</dbReference>
<feature type="binding site" description="covalent" evidence="8">
    <location>
        <position position="228"/>
    </location>
    <ligand>
        <name>heme c</name>
        <dbReference type="ChEBI" id="CHEBI:61717"/>
        <label>2</label>
    </ligand>
</feature>
<dbReference type="GO" id="GO:0009055">
    <property type="term" value="F:electron transfer activity"/>
    <property type="evidence" value="ECO:0007669"/>
    <property type="project" value="InterPro"/>
</dbReference>
<keyword evidence="13" id="KW-0614">Plasmid</keyword>
<evidence type="ECO:0000256" key="10">
    <source>
        <dbReference type="SAM" id="SignalP"/>
    </source>
</evidence>
<dbReference type="GO" id="GO:0020037">
    <property type="term" value="F:heme binding"/>
    <property type="evidence" value="ECO:0007669"/>
    <property type="project" value="InterPro"/>
</dbReference>
<dbReference type="RefSeq" id="WP_308134670.1">
    <property type="nucleotide sequence ID" value="NZ_CP133216.1"/>
</dbReference>
<dbReference type="AlphaFoldDB" id="A0AA51MI16"/>
<evidence type="ECO:0000313" key="12">
    <source>
        <dbReference type="EMBL" id="MDQ5768701.1"/>
    </source>
</evidence>
<dbReference type="PANTHER" id="PTHR30600:SF10">
    <property type="entry name" value="BLL6722 PROTEIN"/>
    <property type="match status" value="1"/>
</dbReference>
<dbReference type="InterPro" id="IPR026259">
    <property type="entry name" value="MauG/Cytc_peroxidase"/>
</dbReference>
<feature type="binding site" description="covalent" evidence="8">
    <location>
        <position position="231"/>
    </location>
    <ligand>
        <name>heme c</name>
        <dbReference type="ChEBI" id="CHEBI:61717"/>
        <label>2</label>
    </ligand>
</feature>
<comment type="cofactor">
    <cofactor evidence="8">
        <name>heme</name>
        <dbReference type="ChEBI" id="CHEBI:30413"/>
    </cofactor>
    <text evidence="8">Binds 2 heme groups.</text>
</comment>
<evidence type="ECO:0000256" key="4">
    <source>
        <dbReference type="ARBA" id="ARBA00022729"/>
    </source>
</evidence>
<dbReference type="GO" id="GO:0042597">
    <property type="term" value="C:periplasmic space"/>
    <property type="evidence" value="ECO:0007669"/>
    <property type="project" value="UniProtKB-SubCell"/>
</dbReference>
<geneLocation type="plasmid" evidence="13">
    <name>pThsubDNT52_1</name>
</geneLocation>
<feature type="signal peptide" evidence="10">
    <location>
        <begin position="1"/>
        <end position="25"/>
    </location>
</feature>
<organism evidence="13">
    <name type="scientific">Thiothrix subterranea</name>
    <dbReference type="NCBI Taxonomy" id="2735563"/>
    <lineage>
        <taxon>Bacteria</taxon>
        <taxon>Pseudomonadati</taxon>
        <taxon>Pseudomonadota</taxon>
        <taxon>Gammaproteobacteria</taxon>
        <taxon>Thiotrichales</taxon>
        <taxon>Thiotrichaceae</taxon>
        <taxon>Thiothrix</taxon>
    </lineage>
</organism>
<keyword evidence="7 9" id="KW-0408">Iron</keyword>
<dbReference type="SUPFAM" id="SSF46626">
    <property type="entry name" value="Cytochrome c"/>
    <property type="match status" value="2"/>
</dbReference>
<evidence type="ECO:0000313" key="14">
    <source>
        <dbReference type="Proteomes" id="UP001223336"/>
    </source>
</evidence>
<feature type="domain" description="Cytochrome c" evidence="11">
    <location>
        <begin position="213"/>
        <end position="364"/>
    </location>
</feature>
<evidence type="ECO:0000256" key="7">
    <source>
        <dbReference type="ARBA" id="ARBA00023004"/>
    </source>
</evidence>
<dbReference type="GO" id="GO:0046872">
    <property type="term" value="F:metal ion binding"/>
    <property type="evidence" value="ECO:0007669"/>
    <property type="project" value="UniProtKB-KW"/>
</dbReference>
<feature type="chain" id="PRO_5041275774" evidence="10">
    <location>
        <begin position="26"/>
        <end position="389"/>
    </location>
</feature>
<dbReference type="InterPro" id="IPR009056">
    <property type="entry name" value="Cyt_c-like_dom"/>
</dbReference>
<comment type="PTM">
    <text evidence="8">Binds 2 heme groups per subunit.</text>
</comment>